<proteinExistence type="predicted"/>
<dbReference type="Pfam" id="PF13489">
    <property type="entry name" value="Methyltransf_23"/>
    <property type="match status" value="1"/>
</dbReference>
<comment type="caution">
    <text evidence="1">The sequence shown here is derived from an EMBL/GenBank/DDBJ whole genome shotgun (WGS) entry which is preliminary data.</text>
</comment>
<protein>
    <submittedName>
        <fullName evidence="1">Methyltransferase type 11</fullName>
    </submittedName>
</protein>
<keyword evidence="1" id="KW-0808">Transferase</keyword>
<accession>A0A1U7N0K0</accession>
<dbReference type="AlphaFoldDB" id="A0A1U7N0K0"/>
<sequence length="249" mass="28255">MQNVDFEIQIPEIESARNLPIHEEYFWLIQNGTKRKLRLHDYVDVYQIPYLYEHLMEKLDSQSHTVLTSLLVEQFTQAGGTVEDMVVLDMGAGSGLVAKTLADLGVKSIVGIDIIPQAAEAAQRQYPGVYEDYHVGDLANLTETTKEALSRRGFNCLICCSALSNGHVPADALSVVYNQIAPDGWIAFNVAQYFWKDDTETGFQQQHPWVTDTNIFEVVQIQPYRHRFYTDGRPLEYVAIIGRKRSNIL</sequence>
<name>A0A1U7N0K0_9CYAN</name>
<dbReference type="Proteomes" id="UP000186657">
    <property type="component" value="Unassembled WGS sequence"/>
</dbReference>
<gene>
    <name evidence="1" type="ORF">BJP37_10995</name>
</gene>
<evidence type="ECO:0000313" key="2">
    <source>
        <dbReference type="Proteomes" id="UP000186657"/>
    </source>
</evidence>
<evidence type="ECO:0000313" key="1">
    <source>
        <dbReference type="EMBL" id="OLT59477.1"/>
    </source>
</evidence>
<dbReference type="CDD" id="cd02440">
    <property type="entry name" value="AdoMet_MTases"/>
    <property type="match status" value="1"/>
</dbReference>
<organism evidence="1 2">
    <name type="scientific">Moorena bouillonii PNG</name>
    <dbReference type="NCBI Taxonomy" id="568701"/>
    <lineage>
        <taxon>Bacteria</taxon>
        <taxon>Bacillati</taxon>
        <taxon>Cyanobacteriota</taxon>
        <taxon>Cyanophyceae</taxon>
        <taxon>Coleofasciculales</taxon>
        <taxon>Coleofasciculaceae</taxon>
        <taxon>Moorena</taxon>
    </lineage>
</organism>
<dbReference type="GO" id="GO:0008168">
    <property type="term" value="F:methyltransferase activity"/>
    <property type="evidence" value="ECO:0007669"/>
    <property type="project" value="UniProtKB-KW"/>
</dbReference>
<dbReference type="Gene3D" id="3.40.50.150">
    <property type="entry name" value="Vaccinia Virus protein VP39"/>
    <property type="match status" value="1"/>
</dbReference>
<dbReference type="EMBL" id="MKZS01000001">
    <property type="protein sequence ID" value="OLT59477.1"/>
    <property type="molecule type" value="Genomic_DNA"/>
</dbReference>
<keyword evidence="2" id="KW-1185">Reference proteome</keyword>
<dbReference type="InterPro" id="IPR029063">
    <property type="entry name" value="SAM-dependent_MTases_sf"/>
</dbReference>
<reference evidence="1 2" key="1">
    <citation type="submission" date="2016-10" db="EMBL/GenBank/DDBJ databases">
        <title>Comparative genomics uncovers the prolific and rare metabolic potential of the cyanobacterial genus Moorea.</title>
        <authorList>
            <person name="Leao T."/>
            <person name="Castelao G."/>
            <person name="Korobeynikov A."/>
            <person name="Monroe E.A."/>
            <person name="Podell S."/>
            <person name="Glukhov E."/>
            <person name="Allen E."/>
            <person name="Gerwick W.H."/>
            <person name="Gerwick L."/>
        </authorList>
    </citation>
    <scope>NUCLEOTIDE SEQUENCE [LARGE SCALE GENOMIC DNA]</scope>
    <source>
        <strain evidence="1 2">PNG5-198</strain>
    </source>
</reference>
<dbReference type="GO" id="GO:0032259">
    <property type="term" value="P:methylation"/>
    <property type="evidence" value="ECO:0007669"/>
    <property type="project" value="UniProtKB-KW"/>
</dbReference>
<dbReference type="RefSeq" id="WP_075898883.1">
    <property type="nucleotide sequence ID" value="NZ_MKZS01000001.1"/>
</dbReference>
<keyword evidence="1" id="KW-0489">Methyltransferase</keyword>
<dbReference type="SUPFAM" id="SSF53335">
    <property type="entry name" value="S-adenosyl-L-methionine-dependent methyltransferases"/>
    <property type="match status" value="1"/>
</dbReference>